<keyword evidence="4" id="KW-0808">Transferase</keyword>
<dbReference type="EMBL" id="BMZH01000004">
    <property type="protein sequence ID" value="GHA91071.1"/>
    <property type="molecule type" value="Genomic_DNA"/>
</dbReference>
<dbReference type="RefSeq" id="WP_189496581.1">
    <property type="nucleotide sequence ID" value="NZ_BMZH01000004.1"/>
</dbReference>
<feature type="domain" description="Aminotransferase class V" evidence="7">
    <location>
        <begin position="27"/>
        <end position="394"/>
    </location>
</feature>
<evidence type="ECO:0000256" key="2">
    <source>
        <dbReference type="ARBA" id="ARBA00010447"/>
    </source>
</evidence>
<evidence type="ECO:0000256" key="3">
    <source>
        <dbReference type="ARBA" id="ARBA00012239"/>
    </source>
</evidence>
<dbReference type="GO" id="GO:0030170">
    <property type="term" value="F:pyridoxal phosphate binding"/>
    <property type="evidence" value="ECO:0007669"/>
    <property type="project" value="InterPro"/>
</dbReference>
<sequence>MSAFDVQKIRAQFPILTREINGYPLAYLDNAASAQKPDAVMEAMVGQTRSAYANVHRGLHTLANETTEAFEAARSSVATFLNAPSSDNIVFTRGATEALNLCAYGLAHMIQPGDEIVLTEMEHHSNIVPWHFLRERYGAVLKFIPVLPDGTLDMKVFRETIGIKTKIVSVVHMSNVLGTVNDIAEIARWAKAAGAVMISDGTQAAVHMDVDVQALGVDLYAMTGHKLYGPTAIGALYGTSDIFEKMQPFNGGGEMIEDVYLDRVTYAEAPAKFEAGTPPILEAIGLGAAINWYSQYDMADVHQHEMACYHAARDGLRDINSVQIFGEAANKGPVLAFNLQGAHAHDMAQILDKYGVAVRAGQHCTQPLMKRLDVHSTVRASFGIYNTLDEAERFVTAVKKAALFLG</sequence>
<dbReference type="AlphaFoldDB" id="A0A8J3G265"/>
<dbReference type="InterPro" id="IPR015424">
    <property type="entry name" value="PyrdxlP-dep_Trfase"/>
</dbReference>
<evidence type="ECO:0000256" key="6">
    <source>
        <dbReference type="ARBA" id="ARBA00050776"/>
    </source>
</evidence>
<dbReference type="SUPFAM" id="SSF53383">
    <property type="entry name" value="PLP-dependent transferases"/>
    <property type="match status" value="1"/>
</dbReference>
<organism evidence="8 9">
    <name type="scientific">Algimonas arctica</name>
    <dbReference type="NCBI Taxonomy" id="1479486"/>
    <lineage>
        <taxon>Bacteria</taxon>
        <taxon>Pseudomonadati</taxon>
        <taxon>Pseudomonadota</taxon>
        <taxon>Alphaproteobacteria</taxon>
        <taxon>Maricaulales</taxon>
        <taxon>Robiginitomaculaceae</taxon>
        <taxon>Algimonas</taxon>
    </lineage>
</organism>
<dbReference type="GO" id="GO:0031071">
    <property type="term" value="F:cysteine desulfurase activity"/>
    <property type="evidence" value="ECO:0007669"/>
    <property type="project" value="UniProtKB-EC"/>
</dbReference>
<dbReference type="EC" id="2.8.1.7" evidence="3"/>
<comment type="caution">
    <text evidence="8">The sequence shown here is derived from an EMBL/GenBank/DDBJ whole genome shotgun (WGS) entry which is preliminary data.</text>
</comment>
<dbReference type="PANTHER" id="PTHR43586">
    <property type="entry name" value="CYSTEINE DESULFURASE"/>
    <property type="match status" value="1"/>
</dbReference>
<evidence type="ECO:0000256" key="5">
    <source>
        <dbReference type="ARBA" id="ARBA00022898"/>
    </source>
</evidence>
<dbReference type="NCBIfam" id="TIGR01979">
    <property type="entry name" value="sufS"/>
    <property type="match status" value="1"/>
</dbReference>
<dbReference type="PANTHER" id="PTHR43586:SF8">
    <property type="entry name" value="CYSTEINE DESULFURASE 1, CHLOROPLASTIC"/>
    <property type="match status" value="1"/>
</dbReference>
<reference evidence="8" key="2">
    <citation type="submission" date="2020-09" db="EMBL/GenBank/DDBJ databases">
        <authorList>
            <person name="Sun Q."/>
            <person name="Kim S."/>
        </authorList>
    </citation>
    <scope>NUCLEOTIDE SEQUENCE</scope>
    <source>
        <strain evidence="8">KCTC 32513</strain>
    </source>
</reference>
<proteinExistence type="inferred from homology"/>
<gene>
    <name evidence="8" type="ORF">GCM10009069_12730</name>
</gene>
<dbReference type="Pfam" id="PF00266">
    <property type="entry name" value="Aminotran_5"/>
    <property type="match status" value="1"/>
</dbReference>
<comment type="catalytic activity">
    <reaction evidence="6">
        <text>(sulfur carrier)-H + L-cysteine = (sulfur carrier)-SH + L-alanine</text>
        <dbReference type="Rhea" id="RHEA:43892"/>
        <dbReference type="Rhea" id="RHEA-COMP:14737"/>
        <dbReference type="Rhea" id="RHEA-COMP:14739"/>
        <dbReference type="ChEBI" id="CHEBI:29917"/>
        <dbReference type="ChEBI" id="CHEBI:35235"/>
        <dbReference type="ChEBI" id="CHEBI:57972"/>
        <dbReference type="ChEBI" id="CHEBI:64428"/>
        <dbReference type="EC" id="2.8.1.7"/>
    </reaction>
</comment>
<reference evidence="8" key="1">
    <citation type="journal article" date="2014" name="Int. J. Syst. Evol. Microbiol.">
        <title>Complete genome sequence of Corynebacterium casei LMG S-19264T (=DSM 44701T), isolated from a smear-ripened cheese.</title>
        <authorList>
            <consortium name="US DOE Joint Genome Institute (JGI-PGF)"/>
            <person name="Walter F."/>
            <person name="Albersmeier A."/>
            <person name="Kalinowski J."/>
            <person name="Ruckert C."/>
        </authorList>
    </citation>
    <scope>NUCLEOTIDE SEQUENCE</scope>
    <source>
        <strain evidence="8">KCTC 32513</strain>
    </source>
</reference>
<evidence type="ECO:0000256" key="4">
    <source>
        <dbReference type="ARBA" id="ARBA00022679"/>
    </source>
</evidence>
<dbReference type="Gene3D" id="3.40.640.10">
    <property type="entry name" value="Type I PLP-dependent aspartate aminotransferase-like (Major domain)"/>
    <property type="match status" value="1"/>
</dbReference>
<dbReference type="Proteomes" id="UP000634004">
    <property type="component" value="Unassembled WGS sequence"/>
</dbReference>
<dbReference type="CDD" id="cd06453">
    <property type="entry name" value="SufS_like"/>
    <property type="match status" value="1"/>
</dbReference>
<dbReference type="InterPro" id="IPR000192">
    <property type="entry name" value="Aminotrans_V_dom"/>
</dbReference>
<keyword evidence="9" id="KW-1185">Reference proteome</keyword>
<dbReference type="InterPro" id="IPR015421">
    <property type="entry name" value="PyrdxlP-dep_Trfase_major"/>
</dbReference>
<evidence type="ECO:0000313" key="9">
    <source>
        <dbReference type="Proteomes" id="UP000634004"/>
    </source>
</evidence>
<dbReference type="InterPro" id="IPR015422">
    <property type="entry name" value="PyrdxlP-dep_Trfase_small"/>
</dbReference>
<dbReference type="GO" id="GO:0006534">
    <property type="term" value="P:cysteine metabolic process"/>
    <property type="evidence" value="ECO:0007669"/>
    <property type="project" value="InterPro"/>
</dbReference>
<dbReference type="InterPro" id="IPR010970">
    <property type="entry name" value="Cys_dSase_SufS"/>
</dbReference>
<accession>A0A8J3G265</accession>
<keyword evidence="5" id="KW-0663">Pyridoxal phosphate</keyword>
<comment type="cofactor">
    <cofactor evidence="1">
        <name>pyridoxal 5'-phosphate</name>
        <dbReference type="ChEBI" id="CHEBI:597326"/>
    </cofactor>
</comment>
<protein>
    <recommendedName>
        <fullName evidence="3">cysteine desulfurase</fullName>
        <ecNumber evidence="3">2.8.1.7</ecNumber>
    </recommendedName>
</protein>
<name>A0A8J3G265_9PROT</name>
<evidence type="ECO:0000313" key="8">
    <source>
        <dbReference type="EMBL" id="GHA91071.1"/>
    </source>
</evidence>
<dbReference type="Gene3D" id="3.90.1150.10">
    <property type="entry name" value="Aspartate Aminotransferase, domain 1"/>
    <property type="match status" value="1"/>
</dbReference>
<comment type="similarity">
    <text evidence="2">Belongs to the class-V pyridoxal-phosphate-dependent aminotransferase family. Csd subfamily.</text>
</comment>
<evidence type="ECO:0000259" key="7">
    <source>
        <dbReference type="Pfam" id="PF00266"/>
    </source>
</evidence>
<evidence type="ECO:0000256" key="1">
    <source>
        <dbReference type="ARBA" id="ARBA00001933"/>
    </source>
</evidence>